<protein>
    <recommendedName>
        <fullName evidence="3">DUF1993 domain-containing protein</fullName>
    </recommendedName>
</protein>
<proteinExistence type="predicted"/>
<dbReference type="AlphaFoldDB" id="A0A0D2CBK7"/>
<dbReference type="PANTHER" id="PTHR36922:SF1">
    <property type="entry name" value="DUF1993 DOMAIN-CONTAINING PROTEIN"/>
    <property type="match status" value="1"/>
</dbReference>
<evidence type="ECO:0000313" key="1">
    <source>
        <dbReference type="EMBL" id="KIW62381.1"/>
    </source>
</evidence>
<dbReference type="Proteomes" id="UP000054266">
    <property type="component" value="Unassembled WGS sequence"/>
</dbReference>
<accession>A0A0D2CBK7</accession>
<dbReference type="InterPro" id="IPR034660">
    <property type="entry name" value="DinB/YfiT-like"/>
</dbReference>
<evidence type="ECO:0000313" key="2">
    <source>
        <dbReference type="Proteomes" id="UP000054266"/>
    </source>
</evidence>
<dbReference type="InterPro" id="IPR018531">
    <property type="entry name" value="DUF1993"/>
</dbReference>
<dbReference type="Pfam" id="PF09351">
    <property type="entry name" value="DUF1993"/>
    <property type="match status" value="1"/>
</dbReference>
<keyword evidence="2" id="KW-1185">Reference proteome</keyword>
<name>A0A0D2CBK7_9EURO</name>
<dbReference type="SUPFAM" id="SSF109854">
    <property type="entry name" value="DinB/YfiT-like putative metalloenzymes"/>
    <property type="match status" value="1"/>
</dbReference>
<gene>
    <name evidence="1" type="ORF">PV04_10561</name>
</gene>
<evidence type="ECO:0008006" key="3">
    <source>
        <dbReference type="Google" id="ProtNLM"/>
    </source>
</evidence>
<reference evidence="1 2" key="1">
    <citation type="submission" date="2015-01" db="EMBL/GenBank/DDBJ databases">
        <title>The Genome Sequence of Capronia semiimmersa CBS27337.</title>
        <authorList>
            <consortium name="The Broad Institute Genomics Platform"/>
            <person name="Cuomo C."/>
            <person name="de Hoog S."/>
            <person name="Gorbushina A."/>
            <person name="Stielow B."/>
            <person name="Teixiera M."/>
            <person name="Abouelleil A."/>
            <person name="Chapman S.B."/>
            <person name="Priest M."/>
            <person name="Young S.K."/>
            <person name="Wortman J."/>
            <person name="Nusbaum C."/>
            <person name="Birren B."/>
        </authorList>
    </citation>
    <scope>NUCLEOTIDE SEQUENCE [LARGE SCALE GENOMIC DNA]</scope>
    <source>
        <strain evidence="1 2">CBS 27337</strain>
    </source>
</reference>
<sequence length="196" mass="22525">MNLCFVGSTWKFDLTFGLTWKLDDLRRTPSIMPPLSLYDTAVLPVIRTLNVVSKILKKGENFANTKGLPHSEFLEGRIAPDMNDLPFQIQTMSNTAKFLAVRVGGVENQPWEDNEKTFDELQARIAKTIQFLEAVKRQDFEGKEGNEITMRDKKWDALGYVNEFALPNFYFHAVTTYNILRMKGVDLGKADWLGWR</sequence>
<dbReference type="STRING" id="5601.A0A0D2CBK7"/>
<dbReference type="EMBL" id="KN846963">
    <property type="protein sequence ID" value="KIW62381.1"/>
    <property type="molecule type" value="Genomic_DNA"/>
</dbReference>
<dbReference type="PANTHER" id="PTHR36922">
    <property type="entry name" value="BLL2446 PROTEIN"/>
    <property type="match status" value="1"/>
</dbReference>
<dbReference type="Gene3D" id="1.20.120.450">
    <property type="entry name" value="dinb family like domain"/>
    <property type="match status" value="1"/>
</dbReference>
<organism evidence="1 2">
    <name type="scientific">Phialophora macrospora</name>
    <dbReference type="NCBI Taxonomy" id="1851006"/>
    <lineage>
        <taxon>Eukaryota</taxon>
        <taxon>Fungi</taxon>
        <taxon>Dikarya</taxon>
        <taxon>Ascomycota</taxon>
        <taxon>Pezizomycotina</taxon>
        <taxon>Eurotiomycetes</taxon>
        <taxon>Chaetothyriomycetidae</taxon>
        <taxon>Chaetothyriales</taxon>
        <taxon>Herpotrichiellaceae</taxon>
        <taxon>Phialophora</taxon>
    </lineage>
</organism>
<dbReference type="HOGENOM" id="CLU_090929_1_0_1"/>